<evidence type="ECO:0000313" key="2">
    <source>
        <dbReference type="Proteomes" id="UP001058074"/>
    </source>
</evidence>
<proteinExistence type="predicted"/>
<comment type="caution">
    <text evidence="1">The sequence shown here is derived from an EMBL/GenBank/DDBJ whole genome shotgun (WGS) entry which is preliminary data.</text>
</comment>
<gene>
    <name evidence="1" type="ORF">rsdtw13_04230</name>
</gene>
<protein>
    <submittedName>
        <fullName evidence="1">Short-chain dehydrogenase/reductase</fullName>
    </submittedName>
</protein>
<dbReference type="Proteomes" id="UP001058074">
    <property type="component" value="Unassembled WGS sequence"/>
</dbReference>
<sequence>MSKNVVLITGCSSGVGRSLCEQMKSEGYIVVASARNMASISNINADMLLEIDVTKEITISKAIEQIMNRYSRIDILVNNAGYSVRSAIEEIQISELQQLFDVNVNGIIRMIQAVAPIMRAQGKGRIINIGSVSGKLTTGINGGYCASKHAVEPISEAARYELKPYGIQVTVLEPGAMDTNFFKTLSINSDERMNNSASPYSSFYQKDLNFRKIQKRADIEKSVKYICKIIRKKHLKVRYTISLPIIFKILIRLPDGIREKLMLRLS</sequence>
<keyword evidence="2" id="KW-1185">Reference proteome</keyword>
<evidence type="ECO:0000313" key="1">
    <source>
        <dbReference type="EMBL" id="GKX65165.1"/>
    </source>
</evidence>
<dbReference type="EMBL" id="BROD01000001">
    <property type="protein sequence ID" value="GKX65165.1"/>
    <property type="molecule type" value="Genomic_DNA"/>
</dbReference>
<accession>A0ACB5R7W4</accession>
<reference evidence="1" key="1">
    <citation type="journal article" date="2025" name="Int. J. Syst. Evol. Microbiol.">
        <title>Inconstantimicrobium mannanitabidum sp. nov., a novel member of the family Clostridiaceae isolated from anoxic soil under the treatment of reductive soil disinfestation.</title>
        <authorList>
            <person name="Ueki A."/>
            <person name="Tonouchi A."/>
            <person name="Honma S."/>
            <person name="Kaku N."/>
            <person name="Ueki K."/>
        </authorList>
    </citation>
    <scope>NUCLEOTIDE SEQUENCE</scope>
    <source>
        <strain evidence="1">TW13</strain>
    </source>
</reference>
<name>A0ACB5R7W4_9CLOT</name>
<organism evidence="1 2">
    <name type="scientific">Inconstantimicrobium mannanitabidum</name>
    <dbReference type="NCBI Taxonomy" id="1604901"/>
    <lineage>
        <taxon>Bacteria</taxon>
        <taxon>Bacillati</taxon>
        <taxon>Bacillota</taxon>
        <taxon>Clostridia</taxon>
        <taxon>Eubacteriales</taxon>
        <taxon>Clostridiaceae</taxon>
        <taxon>Inconstantimicrobium</taxon>
    </lineage>
</organism>